<protein>
    <recommendedName>
        <fullName evidence="2">Immunity MXAN-0049 protein domain-containing protein</fullName>
    </recommendedName>
</protein>
<dbReference type="Pfam" id="PF07791">
    <property type="entry name" value="Imm11"/>
    <property type="match status" value="1"/>
</dbReference>
<feature type="region of interest" description="Disordered" evidence="1">
    <location>
        <begin position="23"/>
        <end position="47"/>
    </location>
</feature>
<proteinExistence type="predicted"/>
<feature type="compositionally biased region" description="Basic and acidic residues" evidence="1">
    <location>
        <begin position="30"/>
        <end position="47"/>
    </location>
</feature>
<evidence type="ECO:0000259" key="2">
    <source>
        <dbReference type="Pfam" id="PF07791"/>
    </source>
</evidence>
<dbReference type="EMBL" id="VIFM01000056">
    <property type="protein sequence ID" value="TQF14894.1"/>
    <property type="molecule type" value="Genomic_DNA"/>
</dbReference>
<accession>A0A540X2H7</accession>
<keyword evidence="4" id="KW-1185">Reference proteome</keyword>
<dbReference type="AlphaFoldDB" id="A0A540X2H7"/>
<reference evidence="3 4" key="1">
    <citation type="submission" date="2019-06" db="EMBL/GenBank/DDBJ databases">
        <authorList>
            <person name="Livingstone P."/>
            <person name="Whitworth D."/>
        </authorList>
    </citation>
    <scope>NUCLEOTIDE SEQUENCE [LARGE SCALE GENOMIC DNA]</scope>
    <source>
        <strain evidence="3 4">AM401</strain>
    </source>
</reference>
<name>A0A540X2H7_9BACT</name>
<evidence type="ECO:0000256" key="1">
    <source>
        <dbReference type="SAM" id="MobiDB-lite"/>
    </source>
</evidence>
<dbReference type="Proteomes" id="UP000315369">
    <property type="component" value="Unassembled WGS sequence"/>
</dbReference>
<evidence type="ECO:0000313" key="3">
    <source>
        <dbReference type="EMBL" id="TQF14894.1"/>
    </source>
</evidence>
<comment type="caution">
    <text evidence="3">The sequence shown here is derived from an EMBL/GenBank/DDBJ whole genome shotgun (WGS) entry which is preliminary data.</text>
</comment>
<evidence type="ECO:0000313" key="4">
    <source>
        <dbReference type="Proteomes" id="UP000315369"/>
    </source>
</evidence>
<dbReference type="RefSeq" id="WP_141643437.1">
    <property type="nucleotide sequence ID" value="NZ_VIFM01000056.1"/>
</dbReference>
<feature type="domain" description="Immunity MXAN-0049 protein" evidence="2">
    <location>
        <begin position="103"/>
        <end position="191"/>
    </location>
</feature>
<sequence length="191" mass="21645">MSNHSRYFRLKEDVQAGNWYLGEPLNGQGREPEDIREFSSGRPVRSDGRLTLSVREPGRQRDFSMAGVGMTPVVHIRVAAIFAELAPNDVQLIPLKLKGHPDEYQILVATKVVRCIDDNASNEVEFWLPEDARPDKLGQYRNVVDMRIDRTKVGNTKVFRTWGWTVALIVSEDIKVALEHAKVTGAKFEEV</sequence>
<organism evidence="3 4">
    <name type="scientific">Myxococcus llanfairpwllgwyngyllgogerychwyrndrobwllllantysiliogogogochensis</name>
    <dbReference type="NCBI Taxonomy" id="2590453"/>
    <lineage>
        <taxon>Bacteria</taxon>
        <taxon>Pseudomonadati</taxon>
        <taxon>Myxococcota</taxon>
        <taxon>Myxococcia</taxon>
        <taxon>Myxococcales</taxon>
        <taxon>Cystobacterineae</taxon>
        <taxon>Myxococcaceae</taxon>
        <taxon>Myxococcus</taxon>
    </lineage>
</organism>
<gene>
    <name evidence="3" type="ORF">FJV41_16440</name>
</gene>
<dbReference type="OrthoDB" id="5509251at2"/>
<dbReference type="InterPro" id="IPR012433">
    <property type="entry name" value="Imm11"/>
</dbReference>